<name>A0A9D4E7Q4_DREPO</name>
<dbReference type="AlphaFoldDB" id="A0A9D4E7Q4"/>
<organism evidence="1 2">
    <name type="scientific">Dreissena polymorpha</name>
    <name type="common">Zebra mussel</name>
    <name type="synonym">Mytilus polymorpha</name>
    <dbReference type="NCBI Taxonomy" id="45954"/>
    <lineage>
        <taxon>Eukaryota</taxon>
        <taxon>Metazoa</taxon>
        <taxon>Spiralia</taxon>
        <taxon>Lophotrochozoa</taxon>
        <taxon>Mollusca</taxon>
        <taxon>Bivalvia</taxon>
        <taxon>Autobranchia</taxon>
        <taxon>Heteroconchia</taxon>
        <taxon>Euheterodonta</taxon>
        <taxon>Imparidentia</taxon>
        <taxon>Neoheterodontei</taxon>
        <taxon>Myida</taxon>
        <taxon>Dreissenoidea</taxon>
        <taxon>Dreissenidae</taxon>
        <taxon>Dreissena</taxon>
    </lineage>
</organism>
<sequence length="75" mass="8135">MLRIAVQYDSPGLWEALHGLHIKSLILAGVLSGLRVEHTESLSQTLSSLTQLESLSIRVDEDSIDLWGGGGFSMV</sequence>
<comment type="caution">
    <text evidence="1">The sequence shown here is derived from an EMBL/GenBank/DDBJ whole genome shotgun (WGS) entry which is preliminary data.</text>
</comment>
<reference evidence="1" key="1">
    <citation type="journal article" date="2019" name="bioRxiv">
        <title>The Genome of the Zebra Mussel, Dreissena polymorpha: A Resource for Invasive Species Research.</title>
        <authorList>
            <person name="McCartney M.A."/>
            <person name="Auch B."/>
            <person name="Kono T."/>
            <person name="Mallez S."/>
            <person name="Zhang Y."/>
            <person name="Obille A."/>
            <person name="Becker A."/>
            <person name="Abrahante J.E."/>
            <person name="Garbe J."/>
            <person name="Badalamenti J.P."/>
            <person name="Herman A."/>
            <person name="Mangelson H."/>
            <person name="Liachko I."/>
            <person name="Sullivan S."/>
            <person name="Sone E.D."/>
            <person name="Koren S."/>
            <person name="Silverstein K.A.T."/>
            <person name="Beckman K.B."/>
            <person name="Gohl D.M."/>
        </authorList>
    </citation>
    <scope>NUCLEOTIDE SEQUENCE</scope>
    <source>
        <strain evidence="1">Duluth1</strain>
        <tissue evidence="1">Whole animal</tissue>
    </source>
</reference>
<proteinExistence type="predicted"/>
<accession>A0A9D4E7Q4</accession>
<keyword evidence="2" id="KW-1185">Reference proteome</keyword>
<dbReference type="Proteomes" id="UP000828390">
    <property type="component" value="Unassembled WGS sequence"/>
</dbReference>
<evidence type="ECO:0000313" key="2">
    <source>
        <dbReference type="Proteomes" id="UP000828390"/>
    </source>
</evidence>
<gene>
    <name evidence="1" type="ORF">DPMN_176054</name>
</gene>
<dbReference type="EMBL" id="JAIWYP010000009">
    <property type="protein sequence ID" value="KAH3774668.1"/>
    <property type="molecule type" value="Genomic_DNA"/>
</dbReference>
<evidence type="ECO:0000313" key="1">
    <source>
        <dbReference type="EMBL" id="KAH3774668.1"/>
    </source>
</evidence>
<reference evidence="1" key="2">
    <citation type="submission" date="2020-11" db="EMBL/GenBank/DDBJ databases">
        <authorList>
            <person name="McCartney M.A."/>
            <person name="Auch B."/>
            <person name="Kono T."/>
            <person name="Mallez S."/>
            <person name="Becker A."/>
            <person name="Gohl D.M."/>
            <person name="Silverstein K.A.T."/>
            <person name="Koren S."/>
            <person name="Bechman K.B."/>
            <person name="Herman A."/>
            <person name="Abrahante J.E."/>
            <person name="Garbe J."/>
        </authorList>
    </citation>
    <scope>NUCLEOTIDE SEQUENCE</scope>
    <source>
        <strain evidence="1">Duluth1</strain>
        <tissue evidence="1">Whole animal</tissue>
    </source>
</reference>
<protein>
    <submittedName>
        <fullName evidence="1">Uncharacterized protein</fullName>
    </submittedName>
</protein>